<keyword evidence="16" id="KW-1185">Reference proteome</keyword>
<feature type="active site" description="Proton donor/acceptor" evidence="12">
    <location>
        <position position="387"/>
    </location>
</feature>
<keyword evidence="7" id="KW-0378">Hydrolase</keyword>
<comment type="similarity">
    <text evidence="2 12">Belongs to the peptidase M14 family.</text>
</comment>
<name>A0AAV6U7R5_9ARAC</name>
<keyword evidence="10" id="KW-1015">Disulfide bond</keyword>
<dbReference type="FunFam" id="3.40.630.10:FF:000001">
    <property type="entry name" value="Carboxypeptidase B"/>
    <property type="match status" value="1"/>
</dbReference>
<dbReference type="GO" id="GO:0006508">
    <property type="term" value="P:proteolysis"/>
    <property type="evidence" value="ECO:0007669"/>
    <property type="project" value="UniProtKB-KW"/>
</dbReference>
<dbReference type="InterPro" id="IPR000834">
    <property type="entry name" value="Peptidase_M14"/>
</dbReference>
<dbReference type="FunFam" id="3.30.70.340:FF:000002">
    <property type="entry name" value="Carboxypeptidase A"/>
    <property type="match status" value="1"/>
</dbReference>
<keyword evidence="4" id="KW-0645">Protease</keyword>
<keyword evidence="8" id="KW-0862">Zinc</keyword>
<dbReference type="SUPFAM" id="SSF54897">
    <property type="entry name" value="Protease propeptides/inhibitors"/>
    <property type="match status" value="1"/>
</dbReference>
<evidence type="ECO:0000256" key="1">
    <source>
        <dbReference type="ARBA" id="ARBA00001947"/>
    </source>
</evidence>
<dbReference type="PROSITE" id="PS52035">
    <property type="entry name" value="PEPTIDASE_M14"/>
    <property type="match status" value="1"/>
</dbReference>
<dbReference type="GO" id="GO:0008270">
    <property type="term" value="F:zinc ion binding"/>
    <property type="evidence" value="ECO:0007669"/>
    <property type="project" value="InterPro"/>
</dbReference>
<keyword evidence="6 13" id="KW-0732">Signal</keyword>
<evidence type="ECO:0000256" key="10">
    <source>
        <dbReference type="ARBA" id="ARBA00023157"/>
    </source>
</evidence>
<dbReference type="Pfam" id="PF02244">
    <property type="entry name" value="Propep_M14"/>
    <property type="match status" value="1"/>
</dbReference>
<dbReference type="EMBL" id="JAFNEN010000566">
    <property type="protein sequence ID" value="KAG8180367.1"/>
    <property type="molecule type" value="Genomic_DNA"/>
</dbReference>
<evidence type="ECO:0000256" key="6">
    <source>
        <dbReference type="ARBA" id="ARBA00022729"/>
    </source>
</evidence>
<dbReference type="CDD" id="cd03860">
    <property type="entry name" value="M14_CP_A-B_like"/>
    <property type="match status" value="1"/>
</dbReference>
<dbReference type="Gene3D" id="3.40.630.10">
    <property type="entry name" value="Zn peptidases"/>
    <property type="match status" value="1"/>
</dbReference>
<dbReference type="Proteomes" id="UP000827092">
    <property type="component" value="Unassembled WGS sequence"/>
</dbReference>
<keyword evidence="3" id="KW-0121">Carboxypeptidase</keyword>
<proteinExistence type="inferred from homology"/>
<comment type="cofactor">
    <cofactor evidence="1">
        <name>Zn(2+)</name>
        <dbReference type="ChEBI" id="CHEBI:29105"/>
    </cofactor>
</comment>
<dbReference type="GO" id="GO:0005615">
    <property type="term" value="C:extracellular space"/>
    <property type="evidence" value="ECO:0007669"/>
    <property type="project" value="TreeGrafter"/>
</dbReference>
<dbReference type="SMART" id="SM00631">
    <property type="entry name" value="Zn_pept"/>
    <property type="match status" value="1"/>
</dbReference>
<evidence type="ECO:0000256" key="2">
    <source>
        <dbReference type="ARBA" id="ARBA00005988"/>
    </source>
</evidence>
<dbReference type="PANTHER" id="PTHR11705:SF140">
    <property type="entry name" value="FI02848P-RELATED"/>
    <property type="match status" value="1"/>
</dbReference>
<feature type="chain" id="PRO_5043507358" description="Zinc carboxypeptidase A 1" evidence="13">
    <location>
        <begin position="20"/>
        <end position="421"/>
    </location>
</feature>
<evidence type="ECO:0000256" key="8">
    <source>
        <dbReference type="ARBA" id="ARBA00022833"/>
    </source>
</evidence>
<sequence>MFKSCVVLLVLSTVVVLEAQRVDYSGYKVLSVKPKTEADLDLLHKLRNDYSVDLWNEPRQTGIPVMTHLKPELVNHVEEALRKHKIEYDVAFSDLHSAIESERIQLAAATNTSDAAPFNFGIYNQYDSIIALIEGLAAQHPSVAKLSVIGKSYENRPIYNLKISPGDSSNKPAIMMECGLHAREWSSVATGAYLVNKLITAYGSDPVVTSLVDKYEFNIVVEANPDGYVYTWKQDRLWRKTRSHSSVDWLGVCRGADANRNFDIDHCGVGTSRKPCDEIYCGDKPFSESESRALRDLMSALKDRMKLYVSIHAFSQFWMTPYGISKMLPPNYDDLIRVGTQGVNALAKRYGTQYKIGTIANIIYEAAGSSVDYAYEKFGIKMAYALELRDEGRFGFFLPQQLILPTCEETYDGLVAAIQAL</sequence>
<dbReference type="AlphaFoldDB" id="A0AAV6U7R5"/>
<dbReference type="SUPFAM" id="SSF53187">
    <property type="entry name" value="Zn-dependent exopeptidases"/>
    <property type="match status" value="1"/>
</dbReference>
<evidence type="ECO:0000256" key="4">
    <source>
        <dbReference type="ARBA" id="ARBA00022670"/>
    </source>
</evidence>
<evidence type="ECO:0000259" key="14">
    <source>
        <dbReference type="PROSITE" id="PS52035"/>
    </source>
</evidence>
<evidence type="ECO:0000313" key="15">
    <source>
        <dbReference type="EMBL" id="KAG8180367.1"/>
    </source>
</evidence>
<dbReference type="InterPro" id="IPR036990">
    <property type="entry name" value="M14A-like_propep"/>
</dbReference>
<dbReference type="Pfam" id="PF00246">
    <property type="entry name" value="Peptidase_M14"/>
    <property type="match status" value="1"/>
</dbReference>
<protein>
    <recommendedName>
        <fullName evidence="11">Zinc carboxypeptidase A 1</fullName>
    </recommendedName>
</protein>
<comment type="caution">
    <text evidence="15">The sequence shown here is derived from an EMBL/GenBank/DDBJ whole genome shotgun (WGS) entry which is preliminary data.</text>
</comment>
<dbReference type="Gene3D" id="3.30.70.340">
    <property type="entry name" value="Metallocarboxypeptidase-like"/>
    <property type="match status" value="1"/>
</dbReference>
<evidence type="ECO:0000256" key="12">
    <source>
        <dbReference type="PROSITE-ProRule" id="PRU01379"/>
    </source>
</evidence>
<evidence type="ECO:0000256" key="5">
    <source>
        <dbReference type="ARBA" id="ARBA00022723"/>
    </source>
</evidence>
<dbReference type="PANTHER" id="PTHR11705">
    <property type="entry name" value="PROTEASE FAMILY M14 CARBOXYPEPTIDASE A,B"/>
    <property type="match status" value="1"/>
</dbReference>
<keyword evidence="9" id="KW-0482">Metalloprotease</keyword>
<keyword evidence="5" id="KW-0479">Metal-binding</keyword>
<dbReference type="PRINTS" id="PR00765">
    <property type="entry name" value="CRBOXYPTASEA"/>
</dbReference>
<organism evidence="15 16">
    <name type="scientific">Oedothorax gibbosus</name>
    <dbReference type="NCBI Taxonomy" id="931172"/>
    <lineage>
        <taxon>Eukaryota</taxon>
        <taxon>Metazoa</taxon>
        <taxon>Ecdysozoa</taxon>
        <taxon>Arthropoda</taxon>
        <taxon>Chelicerata</taxon>
        <taxon>Arachnida</taxon>
        <taxon>Araneae</taxon>
        <taxon>Araneomorphae</taxon>
        <taxon>Entelegynae</taxon>
        <taxon>Araneoidea</taxon>
        <taxon>Linyphiidae</taxon>
        <taxon>Erigoninae</taxon>
        <taxon>Oedothorax</taxon>
    </lineage>
</organism>
<evidence type="ECO:0000256" key="9">
    <source>
        <dbReference type="ARBA" id="ARBA00023049"/>
    </source>
</evidence>
<gene>
    <name evidence="15" type="ORF">JTE90_014246</name>
</gene>
<feature type="domain" description="Peptidase M14" evidence="14">
    <location>
        <begin position="122"/>
        <end position="421"/>
    </location>
</feature>
<evidence type="ECO:0000256" key="13">
    <source>
        <dbReference type="SAM" id="SignalP"/>
    </source>
</evidence>
<evidence type="ECO:0000256" key="11">
    <source>
        <dbReference type="ARBA" id="ARBA00069039"/>
    </source>
</evidence>
<evidence type="ECO:0000256" key="7">
    <source>
        <dbReference type="ARBA" id="ARBA00022801"/>
    </source>
</evidence>
<feature type="signal peptide" evidence="13">
    <location>
        <begin position="1"/>
        <end position="19"/>
    </location>
</feature>
<evidence type="ECO:0000256" key="3">
    <source>
        <dbReference type="ARBA" id="ARBA00022645"/>
    </source>
</evidence>
<dbReference type="InterPro" id="IPR003146">
    <property type="entry name" value="M14A_act_pep"/>
</dbReference>
<dbReference type="GO" id="GO:0004181">
    <property type="term" value="F:metallocarboxypeptidase activity"/>
    <property type="evidence" value="ECO:0007669"/>
    <property type="project" value="InterPro"/>
</dbReference>
<reference evidence="15 16" key="1">
    <citation type="journal article" date="2022" name="Nat. Ecol. Evol.">
        <title>A masculinizing supergene underlies an exaggerated male reproductive morph in a spider.</title>
        <authorList>
            <person name="Hendrickx F."/>
            <person name="De Corte Z."/>
            <person name="Sonet G."/>
            <person name="Van Belleghem S.M."/>
            <person name="Kostlbacher S."/>
            <person name="Vangestel C."/>
        </authorList>
    </citation>
    <scope>NUCLEOTIDE SEQUENCE [LARGE SCALE GENOMIC DNA]</scope>
    <source>
        <strain evidence="15">W744_W776</strain>
    </source>
</reference>
<evidence type="ECO:0000313" key="16">
    <source>
        <dbReference type="Proteomes" id="UP000827092"/>
    </source>
</evidence>
<accession>A0AAV6U7R5</accession>